<dbReference type="InterPro" id="IPR017441">
    <property type="entry name" value="Protein_kinase_ATP_BS"/>
</dbReference>
<dbReference type="GO" id="GO:0000287">
    <property type="term" value="F:magnesium ion binding"/>
    <property type="evidence" value="ECO:0007669"/>
    <property type="project" value="UniProtKB-ARBA"/>
</dbReference>
<dbReference type="FunFam" id="3.30.200.20:FF:000042">
    <property type="entry name" value="Aurora kinase A"/>
    <property type="match status" value="1"/>
</dbReference>
<dbReference type="PANTHER" id="PTHR24346:SF102">
    <property type="entry name" value="TESTIS-SPECIFIC SERINE_THREONINE-PROTEIN KINASE 1"/>
    <property type="match status" value="1"/>
</dbReference>
<feature type="domain" description="Protein kinase" evidence="17">
    <location>
        <begin position="47"/>
        <end position="307"/>
    </location>
</feature>
<evidence type="ECO:0000256" key="14">
    <source>
        <dbReference type="PROSITE-ProRule" id="PRU10141"/>
    </source>
</evidence>
<dbReference type="OrthoDB" id="504170at2759"/>
<sequence>MAQANPSTPTNVPTPPGVRYHRTSTDRNSGQCDRHSCDKEVLCAKGYVIRESLGHGSYSKVKLAVLKSNVGARFAIKIIDRRRAPQDYQKNFLPRELATVRTLRHPYIIETYDVFEQNNKVYMILEYAQEGDVLDYVRFRSQGFVGEALAKRWVAQTAHALMYMHARSIAHRDVKCENLLLSTGKNIKLSDFGFVRHVSGNELSHTYCGSAAYAAPEIIRSTPYNPFLTDVWALGVVLFIISTGLMPFGEDVKDVSRILQIQLAGIQFPTAPRHRVSTDCQLLIRGMLAVNARQRFTLPQILSDKWLSKTS</sequence>
<dbReference type="GO" id="GO:0000226">
    <property type="term" value="P:microtubule cytoskeleton organization"/>
    <property type="evidence" value="ECO:0007669"/>
    <property type="project" value="TreeGrafter"/>
</dbReference>
<keyword evidence="8 18" id="KW-0418">Kinase</keyword>
<keyword evidence="5" id="KW-0808">Transferase</keyword>
<evidence type="ECO:0000256" key="1">
    <source>
        <dbReference type="ARBA" id="ARBA00001946"/>
    </source>
</evidence>
<evidence type="ECO:0000256" key="6">
    <source>
        <dbReference type="ARBA" id="ARBA00022723"/>
    </source>
</evidence>
<proteinExistence type="inferred from homology"/>
<evidence type="ECO:0000256" key="12">
    <source>
        <dbReference type="ARBA" id="ARBA00022843"/>
    </source>
</evidence>
<dbReference type="InterPro" id="IPR011009">
    <property type="entry name" value="Kinase-like_dom_sf"/>
</dbReference>
<feature type="compositionally biased region" description="Low complexity" evidence="16">
    <location>
        <begin position="1"/>
        <end position="11"/>
    </location>
</feature>
<evidence type="ECO:0000256" key="7">
    <source>
        <dbReference type="ARBA" id="ARBA00022741"/>
    </source>
</evidence>
<evidence type="ECO:0000256" key="15">
    <source>
        <dbReference type="RuleBase" id="RU000304"/>
    </source>
</evidence>
<dbReference type="GO" id="GO:0050321">
    <property type="term" value="F:tau-protein kinase activity"/>
    <property type="evidence" value="ECO:0007669"/>
    <property type="project" value="TreeGrafter"/>
</dbReference>
<comment type="cofactor">
    <cofactor evidence="1">
        <name>Mg(2+)</name>
        <dbReference type="ChEBI" id="CHEBI:18420"/>
    </cofactor>
</comment>
<dbReference type="GO" id="GO:0035556">
    <property type="term" value="P:intracellular signal transduction"/>
    <property type="evidence" value="ECO:0007669"/>
    <property type="project" value="TreeGrafter"/>
</dbReference>
<keyword evidence="10 14" id="KW-0067">ATP-binding</keyword>
<dbReference type="PANTHER" id="PTHR24346">
    <property type="entry name" value="MAP/MICROTUBULE AFFINITY-REGULATING KINASE"/>
    <property type="match status" value="1"/>
</dbReference>
<evidence type="ECO:0000256" key="4">
    <source>
        <dbReference type="ARBA" id="ARBA00022553"/>
    </source>
</evidence>
<dbReference type="InterPro" id="IPR008271">
    <property type="entry name" value="Ser/Thr_kinase_AS"/>
</dbReference>
<feature type="region of interest" description="Disordered" evidence="16">
    <location>
        <begin position="1"/>
        <end position="32"/>
    </location>
</feature>
<evidence type="ECO:0000259" key="17">
    <source>
        <dbReference type="PROSITE" id="PS50011"/>
    </source>
</evidence>
<feature type="binding site" evidence="14">
    <location>
        <position position="77"/>
    </location>
    <ligand>
        <name>ATP</name>
        <dbReference type="ChEBI" id="CHEBI:30616"/>
    </ligand>
</feature>
<name>A0A9Q1CHG2_HOLLE</name>
<keyword evidence="19" id="KW-1185">Reference proteome</keyword>
<keyword evidence="2" id="KW-0217">Developmental protein</keyword>
<dbReference type="GO" id="GO:0030154">
    <property type="term" value="P:cell differentiation"/>
    <property type="evidence" value="ECO:0007669"/>
    <property type="project" value="UniProtKB-KW"/>
</dbReference>
<keyword evidence="7 14" id="KW-0547">Nucleotide-binding</keyword>
<reference evidence="18" key="1">
    <citation type="submission" date="2021-10" db="EMBL/GenBank/DDBJ databases">
        <title>Tropical sea cucumber genome reveals ecological adaptation and Cuvierian tubules defense mechanism.</title>
        <authorList>
            <person name="Chen T."/>
        </authorList>
    </citation>
    <scope>NUCLEOTIDE SEQUENCE</scope>
    <source>
        <strain evidence="18">Nanhai2018</strain>
        <tissue evidence="18">Muscle</tissue>
    </source>
</reference>
<dbReference type="PROSITE" id="PS00107">
    <property type="entry name" value="PROTEIN_KINASE_ATP"/>
    <property type="match status" value="1"/>
</dbReference>
<dbReference type="SMART" id="SM00220">
    <property type="entry name" value="S_TKc"/>
    <property type="match status" value="1"/>
</dbReference>
<dbReference type="AlphaFoldDB" id="A0A9Q1CHG2"/>
<evidence type="ECO:0000256" key="9">
    <source>
        <dbReference type="ARBA" id="ARBA00022782"/>
    </source>
</evidence>
<evidence type="ECO:0000256" key="11">
    <source>
        <dbReference type="ARBA" id="ARBA00022842"/>
    </source>
</evidence>
<dbReference type="EMBL" id="JAIZAY010000003">
    <property type="protein sequence ID" value="KAJ8045422.1"/>
    <property type="molecule type" value="Genomic_DNA"/>
</dbReference>
<evidence type="ECO:0000256" key="5">
    <source>
        <dbReference type="ARBA" id="ARBA00022679"/>
    </source>
</evidence>
<keyword evidence="3 15" id="KW-0723">Serine/threonine-protein kinase</keyword>
<keyword evidence="11" id="KW-0460">Magnesium</keyword>
<comment type="similarity">
    <text evidence="15">Belongs to the protein kinase superfamily.</text>
</comment>
<evidence type="ECO:0000256" key="2">
    <source>
        <dbReference type="ARBA" id="ARBA00022473"/>
    </source>
</evidence>
<dbReference type="Pfam" id="PF00069">
    <property type="entry name" value="Pkinase"/>
    <property type="match status" value="1"/>
</dbReference>
<evidence type="ECO:0000256" key="8">
    <source>
        <dbReference type="ARBA" id="ARBA00022777"/>
    </source>
</evidence>
<protein>
    <submittedName>
        <fullName evidence="18">Testis-specific serine/threonine-protein kinase 2</fullName>
    </submittedName>
</protein>
<dbReference type="GO" id="GO:0007283">
    <property type="term" value="P:spermatogenesis"/>
    <property type="evidence" value="ECO:0007669"/>
    <property type="project" value="UniProtKB-KW"/>
</dbReference>
<evidence type="ECO:0000313" key="19">
    <source>
        <dbReference type="Proteomes" id="UP001152320"/>
    </source>
</evidence>
<evidence type="ECO:0000256" key="10">
    <source>
        <dbReference type="ARBA" id="ARBA00022840"/>
    </source>
</evidence>
<keyword evidence="12" id="KW-0832">Ubl conjugation</keyword>
<dbReference type="InterPro" id="IPR000719">
    <property type="entry name" value="Prot_kinase_dom"/>
</dbReference>
<evidence type="ECO:0000313" key="18">
    <source>
        <dbReference type="EMBL" id="KAJ8045422.1"/>
    </source>
</evidence>
<gene>
    <name evidence="18" type="ORF">HOLleu_08433</name>
</gene>
<dbReference type="Proteomes" id="UP001152320">
    <property type="component" value="Chromosome 3"/>
</dbReference>
<dbReference type="SUPFAM" id="SSF56112">
    <property type="entry name" value="Protein kinase-like (PK-like)"/>
    <property type="match status" value="1"/>
</dbReference>
<keyword evidence="6" id="KW-0479">Metal-binding</keyword>
<dbReference type="PROSITE" id="PS00108">
    <property type="entry name" value="PROTEIN_KINASE_ST"/>
    <property type="match status" value="1"/>
</dbReference>
<dbReference type="FunFam" id="1.10.510.10:FF:000571">
    <property type="entry name" value="Maternal embryonic leucine zipper kinase"/>
    <property type="match status" value="1"/>
</dbReference>
<evidence type="ECO:0000256" key="3">
    <source>
        <dbReference type="ARBA" id="ARBA00022527"/>
    </source>
</evidence>
<comment type="caution">
    <text evidence="18">The sequence shown here is derived from an EMBL/GenBank/DDBJ whole genome shotgun (WGS) entry which is preliminary data.</text>
</comment>
<dbReference type="GO" id="GO:0005524">
    <property type="term" value="F:ATP binding"/>
    <property type="evidence" value="ECO:0007669"/>
    <property type="project" value="UniProtKB-UniRule"/>
</dbReference>
<keyword evidence="4" id="KW-0597">Phosphoprotein</keyword>
<dbReference type="PROSITE" id="PS50011">
    <property type="entry name" value="PROTEIN_KINASE_DOM"/>
    <property type="match status" value="1"/>
</dbReference>
<dbReference type="Gene3D" id="1.10.510.10">
    <property type="entry name" value="Transferase(Phosphotransferase) domain 1"/>
    <property type="match status" value="1"/>
</dbReference>
<evidence type="ECO:0000256" key="16">
    <source>
        <dbReference type="SAM" id="MobiDB-lite"/>
    </source>
</evidence>
<keyword evidence="9" id="KW-0221">Differentiation</keyword>
<accession>A0A9Q1CHG2</accession>
<dbReference type="GO" id="GO:0005737">
    <property type="term" value="C:cytoplasm"/>
    <property type="evidence" value="ECO:0007669"/>
    <property type="project" value="TreeGrafter"/>
</dbReference>
<evidence type="ECO:0000256" key="13">
    <source>
        <dbReference type="ARBA" id="ARBA00022871"/>
    </source>
</evidence>
<keyword evidence="13" id="KW-0744">Spermatogenesis</keyword>
<organism evidence="18 19">
    <name type="scientific">Holothuria leucospilota</name>
    <name type="common">Black long sea cucumber</name>
    <name type="synonym">Mertensiothuria leucospilota</name>
    <dbReference type="NCBI Taxonomy" id="206669"/>
    <lineage>
        <taxon>Eukaryota</taxon>
        <taxon>Metazoa</taxon>
        <taxon>Echinodermata</taxon>
        <taxon>Eleutherozoa</taxon>
        <taxon>Echinozoa</taxon>
        <taxon>Holothuroidea</taxon>
        <taxon>Aspidochirotacea</taxon>
        <taxon>Aspidochirotida</taxon>
        <taxon>Holothuriidae</taxon>
        <taxon>Holothuria</taxon>
    </lineage>
</organism>